<reference evidence="1 2" key="1">
    <citation type="submission" date="2019-02" db="EMBL/GenBank/DDBJ databases">
        <title>Deep-cultivation of Planctomycetes and their phenomic and genomic characterization uncovers novel biology.</title>
        <authorList>
            <person name="Wiegand S."/>
            <person name="Jogler M."/>
            <person name="Boedeker C."/>
            <person name="Pinto D."/>
            <person name="Vollmers J."/>
            <person name="Rivas-Marin E."/>
            <person name="Kohn T."/>
            <person name="Peeters S.H."/>
            <person name="Heuer A."/>
            <person name="Rast P."/>
            <person name="Oberbeckmann S."/>
            <person name="Bunk B."/>
            <person name="Jeske O."/>
            <person name="Meyerdierks A."/>
            <person name="Storesund J.E."/>
            <person name="Kallscheuer N."/>
            <person name="Luecker S."/>
            <person name="Lage O.M."/>
            <person name="Pohl T."/>
            <person name="Merkel B.J."/>
            <person name="Hornburger P."/>
            <person name="Mueller R.-W."/>
            <person name="Bruemmer F."/>
            <person name="Labrenz M."/>
            <person name="Spormann A.M."/>
            <person name="Op Den Camp H."/>
            <person name="Overmann J."/>
            <person name="Amann R."/>
            <person name="Jetten M.S.M."/>
            <person name="Mascher T."/>
            <person name="Medema M.H."/>
            <person name="Devos D.P."/>
            <person name="Kaster A.-K."/>
            <person name="Ovreas L."/>
            <person name="Rohde M."/>
            <person name="Galperin M.Y."/>
            <person name="Jogler C."/>
        </authorList>
    </citation>
    <scope>NUCLEOTIDE SEQUENCE [LARGE SCALE GENOMIC DNA]</scope>
    <source>
        <strain evidence="1 2">Pla100</strain>
    </source>
</reference>
<sequence>MRPNSLELSPLGHDELSRSTAAARTLYYNFQLFTGRSVIGGVPRLKNHRVASLLSPQMNLEFLRSRIVGREELIAEGYPHDPQDAAHARELCEHLQKIVDGIEWHRCEGRLMPAELYNNIDLLLVDLERGGSIKLDDLLACADELARHYQFSNDRVIDMASWWPENPLH</sequence>
<keyword evidence="2" id="KW-1185">Reference proteome</keyword>
<name>A0A5C5ZS14_9BACT</name>
<dbReference type="AlphaFoldDB" id="A0A5C5ZS14"/>
<comment type="caution">
    <text evidence="1">The sequence shown here is derived from an EMBL/GenBank/DDBJ whole genome shotgun (WGS) entry which is preliminary data.</text>
</comment>
<gene>
    <name evidence="1" type="ORF">Pla100_55100</name>
</gene>
<dbReference type="Proteomes" id="UP000316213">
    <property type="component" value="Unassembled WGS sequence"/>
</dbReference>
<protein>
    <submittedName>
        <fullName evidence="1">Uncharacterized protein</fullName>
    </submittedName>
</protein>
<dbReference type="EMBL" id="SJPM01000017">
    <property type="protein sequence ID" value="TWT89581.1"/>
    <property type="molecule type" value="Genomic_DNA"/>
</dbReference>
<accession>A0A5C5ZS14</accession>
<proteinExistence type="predicted"/>
<dbReference type="RefSeq" id="WP_146581671.1">
    <property type="nucleotide sequence ID" value="NZ_SJPM01000017.1"/>
</dbReference>
<organism evidence="1 2">
    <name type="scientific">Neorhodopirellula pilleata</name>
    <dbReference type="NCBI Taxonomy" id="2714738"/>
    <lineage>
        <taxon>Bacteria</taxon>
        <taxon>Pseudomonadati</taxon>
        <taxon>Planctomycetota</taxon>
        <taxon>Planctomycetia</taxon>
        <taxon>Pirellulales</taxon>
        <taxon>Pirellulaceae</taxon>
        <taxon>Neorhodopirellula</taxon>
    </lineage>
</organism>
<evidence type="ECO:0000313" key="2">
    <source>
        <dbReference type="Proteomes" id="UP000316213"/>
    </source>
</evidence>
<evidence type="ECO:0000313" key="1">
    <source>
        <dbReference type="EMBL" id="TWT89581.1"/>
    </source>
</evidence>